<dbReference type="Gene3D" id="2.40.128.20">
    <property type="match status" value="1"/>
</dbReference>
<evidence type="ECO:0000256" key="2">
    <source>
        <dbReference type="ARBA" id="ARBA00022448"/>
    </source>
</evidence>
<keyword evidence="2" id="KW-0813">Transport</keyword>
<dbReference type="SUPFAM" id="SSF50814">
    <property type="entry name" value="Lipocalins"/>
    <property type="match status" value="1"/>
</dbReference>
<dbReference type="InterPro" id="IPR012674">
    <property type="entry name" value="Calycin"/>
</dbReference>
<name>A0A5S6QVJ6_TRIMR</name>
<dbReference type="AlphaFoldDB" id="A0A5S6QVJ6"/>
<dbReference type="WBParaSite" id="TMUE_3000010912.4">
    <property type="protein sequence ID" value="TMUE_3000010912.4"/>
    <property type="gene ID" value="WBGene00285170"/>
</dbReference>
<sequence length="143" mass="16978">MENFIGKFRGVATENMEAYFKARGMVWALRKMILSMMNPRNAVREFCKNDDGTFLYKDSGSTRTQVEWKFKIGEEFIASAYDGKDHKITFTFDPNGQKLIEKHVWLEDSSQEQTYEHYLDNGQLVWVLRIKDTEAKWIYEREL</sequence>
<dbReference type="WBParaSite" id="TMUE_3000010912.3">
    <property type="protein sequence ID" value="TMUE_3000010912.3"/>
    <property type="gene ID" value="WBGene00285170"/>
</dbReference>
<dbReference type="InterPro" id="IPR000463">
    <property type="entry name" value="Fatty_acid-bd"/>
</dbReference>
<dbReference type="PRINTS" id="PR00178">
    <property type="entry name" value="FATTYACIDBP"/>
</dbReference>
<proteinExistence type="inferred from homology"/>
<protein>
    <submittedName>
        <fullName evidence="4">Cytosolic fatty-acid binding proteins domain-containing protein</fullName>
    </submittedName>
</protein>
<accession>A0A5S6QVJ6</accession>
<reference evidence="4" key="3">
    <citation type="submission" date="2019-12" db="UniProtKB">
        <authorList>
            <consortium name="WormBaseParasite"/>
        </authorList>
    </citation>
    <scope>IDENTIFICATION</scope>
</reference>
<evidence type="ECO:0000256" key="1">
    <source>
        <dbReference type="ARBA" id="ARBA00008390"/>
    </source>
</evidence>
<dbReference type="CDD" id="cd00742">
    <property type="entry name" value="FABP"/>
    <property type="match status" value="1"/>
</dbReference>
<dbReference type="STRING" id="70415.A0A5S6QVJ6"/>
<organism evidence="3 4">
    <name type="scientific">Trichuris muris</name>
    <name type="common">Mouse whipworm</name>
    <dbReference type="NCBI Taxonomy" id="70415"/>
    <lineage>
        <taxon>Eukaryota</taxon>
        <taxon>Metazoa</taxon>
        <taxon>Ecdysozoa</taxon>
        <taxon>Nematoda</taxon>
        <taxon>Enoplea</taxon>
        <taxon>Dorylaimia</taxon>
        <taxon>Trichinellida</taxon>
        <taxon>Trichuridae</taxon>
        <taxon>Trichuris</taxon>
    </lineage>
</organism>
<comment type="similarity">
    <text evidence="1">Belongs to the calycin superfamily. Fatty-acid binding protein (FABP) family.</text>
</comment>
<dbReference type="WBParaSite" id="TMUE_3000010912.2">
    <property type="protein sequence ID" value="TMUE_3000010912.2"/>
    <property type="gene ID" value="WBGene00285170"/>
</dbReference>
<dbReference type="InterPro" id="IPR040094">
    <property type="entry name" value="Lbp1-4"/>
</dbReference>
<dbReference type="PANTHER" id="PTHR22725">
    <property type="entry name" value="FATTY ACID-BINDING PROTEIN HOMOLOG 1-RELATED-RELATED"/>
    <property type="match status" value="1"/>
</dbReference>
<reference evidence="3" key="2">
    <citation type="submission" date="2014-03" db="EMBL/GenBank/DDBJ databases">
        <title>The whipworm genome and dual-species transcriptomics of an intimate host-pathogen interaction.</title>
        <authorList>
            <person name="Foth B.J."/>
            <person name="Tsai I.J."/>
            <person name="Reid A.J."/>
            <person name="Bancroft A.J."/>
            <person name="Nichol S."/>
            <person name="Tracey A."/>
            <person name="Holroyd N."/>
            <person name="Cotton J.A."/>
            <person name="Stanley E.J."/>
            <person name="Zarowiecki M."/>
            <person name="Liu J.Z."/>
            <person name="Huckvale T."/>
            <person name="Cooper P.J."/>
            <person name="Grencis R.K."/>
            <person name="Berriman M."/>
        </authorList>
    </citation>
    <scope>NUCLEOTIDE SEQUENCE [LARGE SCALE GENOMIC DNA]</scope>
    <source>
        <strain evidence="3">Edinburgh</strain>
    </source>
</reference>
<keyword evidence="3" id="KW-1185">Reference proteome</keyword>
<dbReference type="GO" id="GO:0008289">
    <property type="term" value="F:lipid binding"/>
    <property type="evidence" value="ECO:0007669"/>
    <property type="project" value="InterPro"/>
</dbReference>
<reference evidence="3" key="1">
    <citation type="submission" date="2013-11" db="EMBL/GenBank/DDBJ databases">
        <authorList>
            <person name="Aslett M."/>
        </authorList>
    </citation>
    <scope>NUCLEOTIDE SEQUENCE [LARGE SCALE GENOMIC DNA]</scope>
    <source>
        <strain evidence="3">Edinburgh</strain>
    </source>
</reference>
<dbReference type="Proteomes" id="UP000046395">
    <property type="component" value="Unassembled WGS sequence"/>
</dbReference>
<dbReference type="WBParaSite" id="TMUE_3000010912.1">
    <property type="protein sequence ID" value="TMUE_3000010912.1"/>
    <property type="gene ID" value="WBGene00285170"/>
</dbReference>
<dbReference type="PANTHER" id="PTHR22725:SF9">
    <property type="entry name" value="FATTY ACID-BINDING PROTEIN HOMOLOG 3"/>
    <property type="match status" value="1"/>
</dbReference>
<evidence type="ECO:0000313" key="4">
    <source>
        <dbReference type="WBParaSite" id="TMUE_3000010912.1"/>
    </source>
</evidence>
<evidence type="ECO:0000313" key="3">
    <source>
        <dbReference type="Proteomes" id="UP000046395"/>
    </source>
</evidence>